<comment type="caution">
    <text evidence="1">The sequence shown here is derived from an EMBL/GenBank/DDBJ whole genome shotgun (WGS) entry which is preliminary data.</text>
</comment>
<dbReference type="Proteomes" id="UP000014977">
    <property type="component" value="Unassembled WGS sequence"/>
</dbReference>
<dbReference type="AlphaFoldDB" id="S7V0J7"/>
<accession>S7V0J7</accession>
<reference evidence="1 2" key="1">
    <citation type="journal article" date="2013" name="Genome Announc.">
        <title>Draft genome sequences for three mercury-methylating, sulfate-reducing bacteria.</title>
        <authorList>
            <person name="Brown S.D."/>
            <person name="Hurt R.A.Jr."/>
            <person name="Gilmour C.C."/>
            <person name="Elias D.A."/>
        </authorList>
    </citation>
    <scope>NUCLEOTIDE SEQUENCE [LARGE SCALE GENOMIC DNA]</scope>
    <source>
        <strain evidence="1 2">DSM 2059</strain>
    </source>
</reference>
<organism evidence="1 2">
    <name type="scientific">Desulfococcus multivorans DSM 2059</name>
    <dbReference type="NCBI Taxonomy" id="1121405"/>
    <lineage>
        <taxon>Bacteria</taxon>
        <taxon>Pseudomonadati</taxon>
        <taxon>Thermodesulfobacteriota</taxon>
        <taxon>Desulfobacteria</taxon>
        <taxon>Desulfobacterales</taxon>
        <taxon>Desulfococcaceae</taxon>
        <taxon>Desulfococcus</taxon>
    </lineage>
</organism>
<proteinExistence type="predicted"/>
<dbReference type="eggNOG" id="ENOG5032QH6">
    <property type="taxonomic scope" value="Bacteria"/>
</dbReference>
<sequence>MAAPVVGSEEMVSLIEKDIGVPGGVYLCQVNEDVSCGACCGLYNVADASREALLDNLNRRTRAFAEIPRDVAAILAFGNAVLVRESQDRPYPEFYHCPYLGLVGKKRSRVGCLLHPLGEGNAGIDLRGLSYYGGMACRTYFCMSCKTLNPVYKQVLRGVADDWHAYGLIVTEVALVTAFFHELEKRIERPLVSGDILGDDDRESVIRDFFAIRRDWPFRARPGKLGSYFFEDRKYPKPSVDYGRATGDPIASIPCGGVPAYNTLFQELESVFDSREALKEASRIFDRLFDRLVTRVQASRRKDPQGG</sequence>
<dbReference type="EMBL" id="ATHJ01000086">
    <property type="protein sequence ID" value="EPR40014.1"/>
    <property type="molecule type" value="Genomic_DNA"/>
</dbReference>
<dbReference type="PATRIC" id="fig|1121405.3.peg.2078"/>
<evidence type="ECO:0000313" key="1">
    <source>
        <dbReference type="EMBL" id="EPR40014.1"/>
    </source>
</evidence>
<dbReference type="STRING" id="897.B2D07_13500"/>
<evidence type="ECO:0000313" key="2">
    <source>
        <dbReference type="Proteomes" id="UP000014977"/>
    </source>
</evidence>
<gene>
    <name evidence="1" type="ORF">dsmv_2443</name>
</gene>
<name>S7V0J7_DESML</name>
<keyword evidence="2" id="KW-1185">Reference proteome</keyword>
<protein>
    <submittedName>
        <fullName evidence="1">Uncharacterized protein</fullName>
    </submittedName>
</protein>